<dbReference type="EMBL" id="FO203522">
    <property type="protein sequence ID" value="CCO23274.1"/>
    <property type="molecule type" value="Genomic_DNA"/>
</dbReference>
<dbReference type="HOGENOM" id="CLU_3117132_0_0_7"/>
<dbReference type="AlphaFoldDB" id="L0R944"/>
<evidence type="ECO:0000313" key="2">
    <source>
        <dbReference type="Proteomes" id="UP000010808"/>
    </source>
</evidence>
<organism evidence="1 2">
    <name type="scientific">Maridesulfovibrio hydrothermalis AM13 = DSM 14728</name>
    <dbReference type="NCBI Taxonomy" id="1121451"/>
    <lineage>
        <taxon>Bacteria</taxon>
        <taxon>Pseudomonadati</taxon>
        <taxon>Thermodesulfobacteriota</taxon>
        <taxon>Desulfovibrionia</taxon>
        <taxon>Desulfovibrionales</taxon>
        <taxon>Desulfovibrionaceae</taxon>
        <taxon>Maridesulfovibrio</taxon>
    </lineage>
</organism>
<reference evidence="1 2" key="1">
    <citation type="submission" date="2012-10" db="EMBL/GenBank/DDBJ databases">
        <authorList>
            <person name="Genoscope - CEA"/>
        </authorList>
    </citation>
    <scope>NUCLEOTIDE SEQUENCE [LARGE SCALE GENOMIC DNA]</scope>
    <source>
        <strain evidence="2">AM13 / DSM 14728</strain>
    </source>
</reference>
<sequence length="50" mass="5723">MAITNRPLSFLAADMKNAYPVSGEINQLLTNPEKSYRFSKRLLLQNSHEN</sequence>
<protein>
    <submittedName>
        <fullName evidence="1">Uncharacterized protein</fullName>
    </submittedName>
</protein>
<evidence type="ECO:0000313" key="1">
    <source>
        <dbReference type="EMBL" id="CCO23274.1"/>
    </source>
</evidence>
<dbReference type="KEGG" id="dhy:DESAM_20987"/>
<name>L0R944_9BACT</name>
<keyword evidence="2" id="KW-1185">Reference proteome</keyword>
<proteinExistence type="predicted"/>
<dbReference type="Proteomes" id="UP000010808">
    <property type="component" value="Chromosome"/>
</dbReference>
<gene>
    <name evidence="1" type="ORF">DESAM_20987</name>
</gene>
<accession>L0R944</accession>
<dbReference type="STRING" id="1121451.DESAM_20987"/>